<feature type="region of interest" description="Disordered" evidence="1">
    <location>
        <begin position="1"/>
        <end position="49"/>
    </location>
</feature>
<evidence type="ECO:0000313" key="3">
    <source>
        <dbReference type="Proteomes" id="UP000031364"/>
    </source>
</evidence>
<evidence type="ECO:0000313" key="2">
    <source>
        <dbReference type="EMBL" id="KIA63476.1"/>
    </source>
</evidence>
<accession>A0ABR4ZE10</accession>
<keyword evidence="3" id="KW-1185">Reference proteome</keyword>
<dbReference type="Proteomes" id="UP000031364">
    <property type="component" value="Unassembled WGS sequence"/>
</dbReference>
<name>A0ABR4ZE10_9NOCA</name>
<dbReference type="EMBL" id="JNFP01000021">
    <property type="protein sequence ID" value="KIA63476.1"/>
    <property type="molecule type" value="Genomic_DNA"/>
</dbReference>
<protein>
    <submittedName>
        <fullName evidence="2">Uncharacterized protein</fullName>
    </submittedName>
</protein>
<gene>
    <name evidence="2" type="ORF">FG87_19330</name>
</gene>
<sequence length="74" mass="7829">MADASDRGRTPQFGSGATRFGARAERRSARTEGVGASAGTWFGTSEGLLDPNWVGRLGGTGYRKALRRKPCARG</sequence>
<evidence type="ECO:0000256" key="1">
    <source>
        <dbReference type="SAM" id="MobiDB-lite"/>
    </source>
</evidence>
<organism evidence="2 3">
    <name type="scientific">Nocardia vulneris</name>
    <dbReference type="NCBI Taxonomy" id="1141657"/>
    <lineage>
        <taxon>Bacteria</taxon>
        <taxon>Bacillati</taxon>
        <taxon>Actinomycetota</taxon>
        <taxon>Actinomycetes</taxon>
        <taxon>Mycobacteriales</taxon>
        <taxon>Nocardiaceae</taxon>
        <taxon>Nocardia</taxon>
    </lineage>
</organism>
<proteinExistence type="predicted"/>
<comment type="caution">
    <text evidence="2">The sequence shown here is derived from an EMBL/GenBank/DDBJ whole genome shotgun (WGS) entry which is preliminary data.</text>
</comment>
<reference evidence="2 3" key="1">
    <citation type="journal article" date="2014" name="Int. J. Syst. Evol. Microbiol.">
        <title>Nocardia vulneris sp. nov., isolated from wounds of human patients in North America.</title>
        <authorList>
            <person name="Lasker B.A."/>
            <person name="Bell M."/>
            <person name="Klenk H.P."/>
            <person name="Sproer C."/>
            <person name="Schumann C."/>
            <person name="Schumann P."/>
            <person name="Brown J.M."/>
        </authorList>
    </citation>
    <scope>NUCLEOTIDE SEQUENCE [LARGE SCALE GENOMIC DNA]</scope>
    <source>
        <strain evidence="2 3">W9851</strain>
    </source>
</reference>